<dbReference type="Proteomes" id="UP000282977">
    <property type="component" value="Unassembled WGS sequence"/>
</dbReference>
<evidence type="ECO:0000256" key="1">
    <source>
        <dbReference type="ARBA" id="ARBA00004141"/>
    </source>
</evidence>
<dbReference type="EMBL" id="RZUL01000002">
    <property type="protein sequence ID" value="RVT42156.1"/>
    <property type="molecule type" value="Genomic_DNA"/>
</dbReference>
<evidence type="ECO:0000313" key="9">
    <source>
        <dbReference type="Proteomes" id="UP000282977"/>
    </source>
</evidence>
<organism evidence="8 9">
    <name type="scientific">Sphingobium algorifonticola</name>
    <dbReference type="NCBI Taxonomy" id="2008318"/>
    <lineage>
        <taxon>Bacteria</taxon>
        <taxon>Pseudomonadati</taxon>
        <taxon>Pseudomonadota</taxon>
        <taxon>Alphaproteobacteria</taxon>
        <taxon>Sphingomonadales</taxon>
        <taxon>Sphingomonadaceae</taxon>
        <taxon>Sphingobium</taxon>
    </lineage>
</organism>
<accession>A0A437J9G9</accession>
<dbReference type="RefSeq" id="WP_127690336.1">
    <property type="nucleotide sequence ID" value="NZ_RZUL01000002.1"/>
</dbReference>
<feature type="transmembrane region" description="Helical" evidence="6">
    <location>
        <begin position="87"/>
        <end position="111"/>
    </location>
</feature>
<keyword evidence="3 6" id="KW-0812">Transmembrane</keyword>
<dbReference type="GO" id="GO:0000271">
    <property type="term" value="P:polysaccharide biosynthetic process"/>
    <property type="evidence" value="ECO:0007669"/>
    <property type="project" value="InterPro"/>
</dbReference>
<evidence type="ECO:0000256" key="5">
    <source>
        <dbReference type="ARBA" id="ARBA00023136"/>
    </source>
</evidence>
<dbReference type="PANTHER" id="PTHR38459">
    <property type="entry name" value="PROPHAGE BACTOPRENOL-LINKED GLUCOSE TRANSLOCASE HOMOLOG"/>
    <property type="match status" value="1"/>
</dbReference>
<feature type="domain" description="GtrA/DPMS transmembrane" evidence="7">
    <location>
        <begin position="20"/>
        <end position="137"/>
    </location>
</feature>
<dbReference type="PANTHER" id="PTHR38459:SF1">
    <property type="entry name" value="PROPHAGE BACTOPRENOL-LINKED GLUCOSE TRANSLOCASE HOMOLOG"/>
    <property type="match status" value="1"/>
</dbReference>
<reference evidence="8 9" key="1">
    <citation type="submission" date="2019-01" db="EMBL/GenBank/DDBJ databases">
        <authorList>
            <person name="Chen W.-M."/>
        </authorList>
    </citation>
    <scope>NUCLEOTIDE SEQUENCE [LARGE SCALE GENOMIC DNA]</scope>
    <source>
        <strain evidence="8 9">TLA-22</strain>
    </source>
</reference>
<evidence type="ECO:0000256" key="2">
    <source>
        <dbReference type="ARBA" id="ARBA00009399"/>
    </source>
</evidence>
<dbReference type="Pfam" id="PF04138">
    <property type="entry name" value="GtrA_DPMS_TM"/>
    <property type="match status" value="1"/>
</dbReference>
<evidence type="ECO:0000313" key="8">
    <source>
        <dbReference type="EMBL" id="RVT42156.1"/>
    </source>
</evidence>
<dbReference type="OrthoDB" id="8454931at2"/>
<sequence>MKILGASAPQRRALVWQVIRYGLTGLAVTAIQAAIYWTLAAPIGLHPQIALVAGFCVAVIAGYVLHGAYSFPDDAREDRSARRAIRFVAVSLVSLGINAFWVWLCVTTLGWPEWSPIPAFVFVTPAIVFVLNRQWVFR</sequence>
<comment type="similarity">
    <text evidence="2">Belongs to the GtrA family.</text>
</comment>
<dbReference type="InterPro" id="IPR051401">
    <property type="entry name" value="GtrA_CellWall_Glycosyl"/>
</dbReference>
<protein>
    <submittedName>
        <fullName evidence="8">GtrA family protein</fullName>
    </submittedName>
</protein>
<gene>
    <name evidence="8" type="ORF">ENE74_08050</name>
</gene>
<keyword evidence="9" id="KW-1185">Reference proteome</keyword>
<feature type="transmembrane region" description="Helical" evidence="6">
    <location>
        <begin position="117"/>
        <end position="136"/>
    </location>
</feature>
<evidence type="ECO:0000259" key="7">
    <source>
        <dbReference type="Pfam" id="PF04138"/>
    </source>
</evidence>
<evidence type="ECO:0000256" key="3">
    <source>
        <dbReference type="ARBA" id="ARBA00022692"/>
    </source>
</evidence>
<keyword evidence="4 6" id="KW-1133">Transmembrane helix</keyword>
<dbReference type="InterPro" id="IPR007267">
    <property type="entry name" value="GtrA_DPMS_TM"/>
</dbReference>
<evidence type="ECO:0000256" key="4">
    <source>
        <dbReference type="ARBA" id="ARBA00022989"/>
    </source>
</evidence>
<proteinExistence type="inferred from homology"/>
<dbReference type="GO" id="GO:0005886">
    <property type="term" value="C:plasma membrane"/>
    <property type="evidence" value="ECO:0007669"/>
    <property type="project" value="TreeGrafter"/>
</dbReference>
<evidence type="ECO:0000256" key="6">
    <source>
        <dbReference type="SAM" id="Phobius"/>
    </source>
</evidence>
<feature type="transmembrane region" description="Helical" evidence="6">
    <location>
        <begin position="45"/>
        <end position="66"/>
    </location>
</feature>
<dbReference type="AlphaFoldDB" id="A0A437J9G9"/>
<keyword evidence="5 6" id="KW-0472">Membrane</keyword>
<comment type="caution">
    <text evidence="8">The sequence shown here is derived from an EMBL/GenBank/DDBJ whole genome shotgun (WGS) entry which is preliminary data.</text>
</comment>
<comment type="subcellular location">
    <subcellularLocation>
        <location evidence="1">Membrane</location>
        <topology evidence="1">Multi-pass membrane protein</topology>
    </subcellularLocation>
</comment>
<feature type="transmembrane region" description="Helical" evidence="6">
    <location>
        <begin position="21"/>
        <end position="39"/>
    </location>
</feature>
<name>A0A437J9G9_9SPHN</name>